<keyword evidence="1" id="KW-0472">Membrane</keyword>
<evidence type="ECO:0000259" key="2">
    <source>
        <dbReference type="Pfam" id="PF09851"/>
    </source>
</evidence>
<sequence length="98" mass="11074">VKGFIQKYKVPLIVLSCALFLFGLPLHQPVGFIFFSIPGVLLALVIFLITKGNNSAINFIPKQKDNTADELLKWQQLKEKGAISEEEFQSKKNQLLEK</sequence>
<reference evidence="3" key="1">
    <citation type="submission" date="2018-05" db="EMBL/GenBank/DDBJ databases">
        <authorList>
            <person name="Lanie J.A."/>
            <person name="Ng W.-L."/>
            <person name="Kazmierczak K.M."/>
            <person name="Andrzejewski T.M."/>
            <person name="Davidsen T.M."/>
            <person name="Wayne K.J."/>
            <person name="Tettelin H."/>
            <person name="Glass J.I."/>
            <person name="Rusch D."/>
            <person name="Podicherti R."/>
            <person name="Tsui H.-C.T."/>
            <person name="Winkler M.E."/>
        </authorList>
    </citation>
    <scope>NUCLEOTIDE SEQUENCE</scope>
</reference>
<dbReference type="InterPro" id="IPR018649">
    <property type="entry name" value="SHOCT"/>
</dbReference>
<keyword evidence="1" id="KW-0812">Transmembrane</keyword>
<organism evidence="3">
    <name type="scientific">marine metagenome</name>
    <dbReference type="NCBI Taxonomy" id="408172"/>
    <lineage>
        <taxon>unclassified sequences</taxon>
        <taxon>metagenomes</taxon>
        <taxon>ecological metagenomes</taxon>
    </lineage>
</organism>
<accession>A0A381ZKX7</accession>
<evidence type="ECO:0000256" key="1">
    <source>
        <dbReference type="SAM" id="Phobius"/>
    </source>
</evidence>
<protein>
    <recommendedName>
        <fullName evidence="2">SHOCT domain-containing protein</fullName>
    </recommendedName>
</protein>
<feature type="non-terminal residue" evidence="3">
    <location>
        <position position="1"/>
    </location>
</feature>
<feature type="domain" description="SHOCT" evidence="2">
    <location>
        <begin position="69"/>
        <end position="96"/>
    </location>
</feature>
<name>A0A381ZKX7_9ZZZZ</name>
<evidence type="ECO:0000313" key="3">
    <source>
        <dbReference type="EMBL" id="SVA89502.1"/>
    </source>
</evidence>
<dbReference type="AlphaFoldDB" id="A0A381ZKX7"/>
<feature type="transmembrane region" description="Helical" evidence="1">
    <location>
        <begin position="30"/>
        <end position="49"/>
    </location>
</feature>
<dbReference type="Pfam" id="PF09851">
    <property type="entry name" value="SHOCT"/>
    <property type="match status" value="1"/>
</dbReference>
<gene>
    <name evidence="3" type="ORF">METZ01_LOCUS142356</name>
</gene>
<dbReference type="EMBL" id="UINC01021606">
    <property type="protein sequence ID" value="SVA89502.1"/>
    <property type="molecule type" value="Genomic_DNA"/>
</dbReference>
<keyword evidence="1" id="KW-1133">Transmembrane helix</keyword>
<feature type="transmembrane region" description="Helical" evidence="1">
    <location>
        <begin position="7"/>
        <end position="24"/>
    </location>
</feature>
<proteinExistence type="predicted"/>